<name>A0A9X2JK66_9LACO</name>
<reference evidence="1 2" key="1">
    <citation type="journal article" date="2023" name="Int. J. Syst. Evol. Microbiol.">
        <title>Ligilactobacillus ubinensis sp. nov., a novel species isolated from the wild ferment of a durian fruit (Durio zibethinus).</title>
        <authorList>
            <person name="Heng Y.C."/>
            <person name="Menon N."/>
            <person name="Chen B."/>
            <person name="Loo B.Z.L."/>
            <person name="Wong G.W.J."/>
            <person name="Lim A.C.H."/>
            <person name="Silvaraju S."/>
            <person name="Kittelmann S."/>
        </authorList>
    </citation>
    <scope>NUCLEOTIDE SEQUENCE [LARGE SCALE GENOMIC DNA]</scope>
    <source>
        <strain evidence="1 2">WILCCON 0076</strain>
    </source>
</reference>
<dbReference type="EMBL" id="JAIULA010000001">
    <property type="protein sequence ID" value="MCP0885899.1"/>
    <property type="molecule type" value="Genomic_DNA"/>
</dbReference>
<protein>
    <submittedName>
        <fullName evidence="1">Uncharacterized protein</fullName>
    </submittedName>
</protein>
<proteinExistence type="predicted"/>
<gene>
    <name evidence="1" type="ORF">LB941_00940</name>
</gene>
<comment type="caution">
    <text evidence="1">The sequence shown here is derived from an EMBL/GenBank/DDBJ whole genome shotgun (WGS) entry which is preliminary data.</text>
</comment>
<sequence>MEQMTSFELEHLNEKIDEIQSEFESFSSGYRRAGVEKQAEKVVEALDTLHKELDNKYDEVWAEEQEFPI</sequence>
<dbReference type="RefSeq" id="WP_253358680.1">
    <property type="nucleotide sequence ID" value="NZ_JAIULA010000001.1"/>
</dbReference>
<dbReference type="Proteomes" id="UP001139006">
    <property type="component" value="Unassembled WGS sequence"/>
</dbReference>
<accession>A0A9X2JK66</accession>
<dbReference type="AlphaFoldDB" id="A0A9X2JK66"/>
<organism evidence="1 2">
    <name type="scientific">Ligilactobacillus ubinensis</name>
    <dbReference type="NCBI Taxonomy" id="2876789"/>
    <lineage>
        <taxon>Bacteria</taxon>
        <taxon>Bacillati</taxon>
        <taxon>Bacillota</taxon>
        <taxon>Bacilli</taxon>
        <taxon>Lactobacillales</taxon>
        <taxon>Lactobacillaceae</taxon>
        <taxon>Ligilactobacillus</taxon>
    </lineage>
</organism>
<keyword evidence="2" id="KW-1185">Reference proteome</keyword>
<evidence type="ECO:0000313" key="1">
    <source>
        <dbReference type="EMBL" id="MCP0885899.1"/>
    </source>
</evidence>
<evidence type="ECO:0000313" key="2">
    <source>
        <dbReference type="Proteomes" id="UP001139006"/>
    </source>
</evidence>